<organism evidence="4 5">
    <name type="scientific">Pseudomonas borbori</name>
    <dbReference type="NCBI Taxonomy" id="289003"/>
    <lineage>
        <taxon>Bacteria</taxon>
        <taxon>Pseudomonadati</taxon>
        <taxon>Pseudomonadota</taxon>
        <taxon>Gammaproteobacteria</taxon>
        <taxon>Pseudomonadales</taxon>
        <taxon>Pseudomonadaceae</taxon>
        <taxon>Pseudomonas</taxon>
    </lineage>
</organism>
<dbReference type="RefSeq" id="WP_090505986.1">
    <property type="nucleotide sequence ID" value="NZ_FOWX01000060.1"/>
</dbReference>
<dbReference type="PRINTS" id="PR00081">
    <property type="entry name" value="GDHRDH"/>
</dbReference>
<evidence type="ECO:0000313" key="4">
    <source>
        <dbReference type="EMBL" id="SFQ31252.1"/>
    </source>
</evidence>
<evidence type="ECO:0000259" key="3">
    <source>
        <dbReference type="SMART" id="SM00822"/>
    </source>
</evidence>
<dbReference type="Gene3D" id="3.40.50.720">
    <property type="entry name" value="NAD(P)-binding Rossmann-like Domain"/>
    <property type="match status" value="1"/>
</dbReference>
<evidence type="ECO:0000313" key="5">
    <source>
        <dbReference type="Proteomes" id="UP000198784"/>
    </source>
</evidence>
<protein>
    <submittedName>
        <fullName evidence="4">NAD(P)-dependent dehydrogenase, short-chain alcohol dehydrogenase family</fullName>
    </submittedName>
</protein>
<reference evidence="5" key="1">
    <citation type="submission" date="2016-10" db="EMBL/GenBank/DDBJ databases">
        <authorList>
            <person name="Varghese N."/>
            <person name="Submissions S."/>
        </authorList>
    </citation>
    <scope>NUCLEOTIDE SEQUENCE [LARGE SCALE GENOMIC DNA]</scope>
    <source>
        <strain evidence="5">DSM 17834</strain>
    </source>
</reference>
<gene>
    <name evidence="4" type="ORF">SAMN05216190_1609</name>
</gene>
<dbReference type="Proteomes" id="UP000198784">
    <property type="component" value="Unassembled WGS sequence"/>
</dbReference>
<dbReference type="PROSITE" id="PS00061">
    <property type="entry name" value="ADH_SHORT"/>
    <property type="match status" value="1"/>
</dbReference>
<dbReference type="SMART" id="SM00822">
    <property type="entry name" value="PKS_KR"/>
    <property type="match status" value="1"/>
</dbReference>
<comment type="similarity">
    <text evidence="1 2">Belongs to the short-chain dehydrogenases/reductases (SDR) family.</text>
</comment>
<name>A0A1I5XH14_9PSED</name>
<dbReference type="InterPro" id="IPR057326">
    <property type="entry name" value="KR_dom"/>
</dbReference>
<keyword evidence="5" id="KW-1185">Reference proteome</keyword>
<sequence>MNSQQENLLQGKVALVTGAGRGIGRSIALALAAAGAKVVVNDLGVSLDGDATGETPADSVVKEIQELGGQALADTHSVADFAQAQAMIDGACQHFGRLDIVVNNAGNLRDVIFHRMSEEEFDAVILVHLKGTFNISRAAAPKFKEQGSGAFIHMTSTSGLIGNFGQANYCAAKLGIVGLSKAIALDMQRFGVRSNAIAPFAWTRMVSSIPDETPEQKRRVEGLKKLIPEKIAPFVVALASDSAKDISGQVFGVRNNEIYLFSQPRPVRTAHTSEGWTPESIIERVFPMFENDFYPLHRSGDVFTWDPV</sequence>
<dbReference type="InterPro" id="IPR002347">
    <property type="entry name" value="SDR_fam"/>
</dbReference>
<dbReference type="FunFam" id="3.40.50.720:FF:000084">
    <property type="entry name" value="Short-chain dehydrogenase reductase"/>
    <property type="match status" value="1"/>
</dbReference>
<proteinExistence type="inferred from homology"/>
<dbReference type="OrthoDB" id="9804774at2"/>
<dbReference type="Pfam" id="PF00106">
    <property type="entry name" value="adh_short"/>
    <property type="match status" value="1"/>
</dbReference>
<dbReference type="AlphaFoldDB" id="A0A1I5XH14"/>
<dbReference type="InterPro" id="IPR036291">
    <property type="entry name" value="NAD(P)-bd_dom_sf"/>
</dbReference>
<dbReference type="InterPro" id="IPR020904">
    <property type="entry name" value="Sc_DH/Rdtase_CS"/>
</dbReference>
<accession>A0A1I5XH14</accession>
<dbReference type="STRING" id="289003.SAMN05216190_1609"/>
<evidence type="ECO:0000256" key="1">
    <source>
        <dbReference type="ARBA" id="ARBA00006484"/>
    </source>
</evidence>
<dbReference type="SUPFAM" id="SSF51735">
    <property type="entry name" value="NAD(P)-binding Rossmann-fold domains"/>
    <property type="match status" value="1"/>
</dbReference>
<dbReference type="PRINTS" id="PR00080">
    <property type="entry name" value="SDRFAMILY"/>
</dbReference>
<evidence type="ECO:0000256" key="2">
    <source>
        <dbReference type="RuleBase" id="RU000363"/>
    </source>
</evidence>
<dbReference type="InterPro" id="IPR051687">
    <property type="entry name" value="Peroxisomal_Beta-Oxidation"/>
</dbReference>
<feature type="domain" description="Ketoreductase" evidence="3">
    <location>
        <begin position="12"/>
        <end position="205"/>
    </location>
</feature>
<dbReference type="EMBL" id="FOWX01000060">
    <property type="protein sequence ID" value="SFQ31252.1"/>
    <property type="molecule type" value="Genomic_DNA"/>
</dbReference>
<dbReference type="PANTHER" id="PTHR45024:SF3">
    <property type="entry name" value="BLL2957 PROTEIN"/>
    <property type="match status" value="1"/>
</dbReference>
<dbReference type="PANTHER" id="PTHR45024">
    <property type="entry name" value="DEHYDROGENASES, SHORT CHAIN"/>
    <property type="match status" value="1"/>
</dbReference>